<sequence length="321" mass="35951">MLRATGPETSEEDVPLCVFGLQVLPCEHRSGCVAATLNPNIREIKRLGAHNEEVRVKLASETFYTAYKNYLERYVCEGGTEAVLLEAYRALADSLGENQVQAANILDVHTRAFREVMGVRRDSDSIQWIYIERATEFLAQMLVVVDAFFLQLKDRLEHDGLTGLYSRFALYPVLGSLLKEARRKGKPLVVAMLDLDDFKAINDQFGHQAGDEVLRAAAGIIKKGVRTTDKVIRYGGEEFVIIFPDTDMNNAYTALERIRSQIEAHRFLPDANVRLTVSIGAIEFSGKGAPSANDLIARADEAMYRAKREGKNRVVCEKSKY</sequence>
<dbReference type="InterPro" id="IPR029787">
    <property type="entry name" value="Nucleotide_cyclase"/>
</dbReference>
<keyword evidence="3" id="KW-1185">Reference proteome</keyword>
<dbReference type="FunFam" id="3.30.70.270:FF:000001">
    <property type="entry name" value="Diguanylate cyclase domain protein"/>
    <property type="match status" value="1"/>
</dbReference>
<dbReference type="InterPro" id="IPR043128">
    <property type="entry name" value="Rev_trsase/Diguanyl_cyclase"/>
</dbReference>
<dbReference type="CDD" id="cd01949">
    <property type="entry name" value="GGDEF"/>
    <property type="match status" value="1"/>
</dbReference>
<dbReference type="InterPro" id="IPR000160">
    <property type="entry name" value="GGDEF_dom"/>
</dbReference>
<dbReference type="GO" id="GO:1902201">
    <property type="term" value="P:negative regulation of bacterial-type flagellum-dependent cell motility"/>
    <property type="evidence" value="ECO:0007669"/>
    <property type="project" value="TreeGrafter"/>
</dbReference>
<dbReference type="GO" id="GO:0043709">
    <property type="term" value="P:cell adhesion involved in single-species biofilm formation"/>
    <property type="evidence" value="ECO:0007669"/>
    <property type="project" value="TreeGrafter"/>
</dbReference>
<dbReference type="PANTHER" id="PTHR45138">
    <property type="entry name" value="REGULATORY COMPONENTS OF SENSORY TRANSDUCTION SYSTEM"/>
    <property type="match status" value="1"/>
</dbReference>
<name>A0A1W1VVA2_9FIRM</name>
<dbReference type="Gene3D" id="3.30.70.270">
    <property type="match status" value="1"/>
</dbReference>
<dbReference type="PANTHER" id="PTHR45138:SF9">
    <property type="entry name" value="DIGUANYLATE CYCLASE DGCM-RELATED"/>
    <property type="match status" value="1"/>
</dbReference>
<dbReference type="GO" id="GO:0005886">
    <property type="term" value="C:plasma membrane"/>
    <property type="evidence" value="ECO:0007669"/>
    <property type="project" value="TreeGrafter"/>
</dbReference>
<dbReference type="Pfam" id="PF00990">
    <property type="entry name" value="GGDEF"/>
    <property type="match status" value="1"/>
</dbReference>
<evidence type="ECO:0000259" key="1">
    <source>
        <dbReference type="PROSITE" id="PS50887"/>
    </source>
</evidence>
<dbReference type="SUPFAM" id="SSF55073">
    <property type="entry name" value="Nucleotide cyclase"/>
    <property type="match status" value="1"/>
</dbReference>
<dbReference type="PROSITE" id="PS50887">
    <property type="entry name" value="GGDEF"/>
    <property type="match status" value="1"/>
</dbReference>
<evidence type="ECO:0000313" key="3">
    <source>
        <dbReference type="Proteomes" id="UP000192569"/>
    </source>
</evidence>
<feature type="domain" description="GGDEF" evidence="1">
    <location>
        <begin position="186"/>
        <end position="319"/>
    </location>
</feature>
<proteinExistence type="predicted"/>
<dbReference type="EMBL" id="LT838272">
    <property type="protein sequence ID" value="SMB97031.1"/>
    <property type="molecule type" value="Genomic_DNA"/>
</dbReference>
<protein>
    <submittedName>
        <fullName evidence="2">Diguanylate cyclase (GGDEF) domain-containing protein</fullName>
    </submittedName>
</protein>
<dbReference type="SMART" id="SM00267">
    <property type="entry name" value="GGDEF"/>
    <property type="match status" value="1"/>
</dbReference>
<accession>A0A1W1VVA2</accession>
<dbReference type="AlphaFoldDB" id="A0A1W1VVA2"/>
<dbReference type="NCBIfam" id="TIGR00254">
    <property type="entry name" value="GGDEF"/>
    <property type="match status" value="1"/>
</dbReference>
<dbReference type="RefSeq" id="WP_231967666.1">
    <property type="nucleotide sequence ID" value="NZ_LT838272.1"/>
</dbReference>
<evidence type="ECO:0000313" key="2">
    <source>
        <dbReference type="EMBL" id="SMB97031.1"/>
    </source>
</evidence>
<organism evidence="2 3">
    <name type="scientific">Thermanaeromonas toyohensis ToBE</name>
    <dbReference type="NCBI Taxonomy" id="698762"/>
    <lineage>
        <taxon>Bacteria</taxon>
        <taxon>Bacillati</taxon>
        <taxon>Bacillota</taxon>
        <taxon>Clostridia</taxon>
        <taxon>Neomoorellales</taxon>
        <taxon>Neomoorellaceae</taxon>
        <taxon>Thermanaeromonas</taxon>
    </lineage>
</organism>
<dbReference type="InterPro" id="IPR050469">
    <property type="entry name" value="Diguanylate_Cyclase"/>
</dbReference>
<dbReference type="GO" id="GO:0052621">
    <property type="term" value="F:diguanylate cyclase activity"/>
    <property type="evidence" value="ECO:0007669"/>
    <property type="project" value="TreeGrafter"/>
</dbReference>
<dbReference type="STRING" id="698762.SAMN00808754_1744"/>
<dbReference type="Proteomes" id="UP000192569">
    <property type="component" value="Chromosome I"/>
</dbReference>
<gene>
    <name evidence="2" type="ORF">SAMN00808754_1744</name>
</gene>
<reference evidence="2 3" key="1">
    <citation type="submission" date="2017-04" db="EMBL/GenBank/DDBJ databases">
        <authorList>
            <person name="Afonso C.L."/>
            <person name="Miller P.J."/>
            <person name="Scott M.A."/>
            <person name="Spackman E."/>
            <person name="Goraichik I."/>
            <person name="Dimitrov K.M."/>
            <person name="Suarez D.L."/>
            <person name="Swayne D.E."/>
        </authorList>
    </citation>
    <scope>NUCLEOTIDE SEQUENCE [LARGE SCALE GENOMIC DNA]</scope>
    <source>
        <strain evidence="2 3">ToBE</strain>
    </source>
</reference>